<dbReference type="PANTHER" id="PTHR30514:SF1">
    <property type="entry name" value="HTH-TYPE TRANSCRIPTIONAL REGULATOR HEXR-RELATED"/>
    <property type="match status" value="1"/>
</dbReference>
<comment type="caution">
    <text evidence="6">The sequence shown here is derived from an EMBL/GenBank/DDBJ whole genome shotgun (WGS) entry which is preliminary data.</text>
</comment>
<dbReference type="Pfam" id="PF01380">
    <property type="entry name" value="SIS"/>
    <property type="match status" value="1"/>
</dbReference>
<dbReference type="InterPro" id="IPR036388">
    <property type="entry name" value="WH-like_DNA-bd_sf"/>
</dbReference>
<dbReference type="OrthoDB" id="8582409at2"/>
<dbReference type="CDD" id="cd05013">
    <property type="entry name" value="SIS_RpiR"/>
    <property type="match status" value="1"/>
</dbReference>
<dbReference type="Gene3D" id="3.40.50.10490">
    <property type="entry name" value="Glucose-6-phosphate isomerase like protein, domain 1"/>
    <property type="match status" value="1"/>
</dbReference>
<keyword evidence="1" id="KW-0805">Transcription regulation</keyword>
<dbReference type="GO" id="GO:1901135">
    <property type="term" value="P:carbohydrate derivative metabolic process"/>
    <property type="evidence" value="ECO:0007669"/>
    <property type="project" value="InterPro"/>
</dbReference>
<dbReference type="GO" id="GO:0003700">
    <property type="term" value="F:DNA-binding transcription factor activity"/>
    <property type="evidence" value="ECO:0007669"/>
    <property type="project" value="InterPro"/>
</dbReference>
<dbReference type="GO" id="GO:0097367">
    <property type="term" value="F:carbohydrate derivative binding"/>
    <property type="evidence" value="ECO:0007669"/>
    <property type="project" value="InterPro"/>
</dbReference>
<evidence type="ECO:0000259" key="4">
    <source>
        <dbReference type="PROSITE" id="PS51071"/>
    </source>
</evidence>
<dbReference type="PROSITE" id="PS51464">
    <property type="entry name" value="SIS"/>
    <property type="match status" value="1"/>
</dbReference>
<dbReference type="SUPFAM" id="SSF53697">
    <property type="entry name" value="SIS domain"/>
    <property type="match status" value="1"/>
</dbReference>
<dbReference type="Gene3D" id="1.10.10.10">
    <property type="entry name" value="Winged helix-like DNA-binding domain superfamily/Winged helix DNA-binding domain"/>
    <property type="match status" value="1"/>
</dbReference>
<organism evidence="6 7">
    <name type="scientific">Cricetibacter osteomyelitidis</name>
    <dbReference type="NCBI Taxonomy" id="1521931"/>
    <lineage>
        <taxon>Bacteria</taxon>
        <taxon>Pseudomonadati</taxon>
        <taxon>Pseudomonadota</taxon>
        <taxon>Gammaproteobacteria</taxon>
        <taxon>Pasteurellales</taxon>
        <taxon>Pasteurellaceae</taxon>
        <taxon>Cricetibacter</taxon>
    </lineage>
</organism>
<gene>
    <name evidence="6" type="ORF">EDC44_10340</name>
</gene>
<evidence type="ECO:0000259" key="5">
    <source>
        <dbReference type="PROSITE" id="PS51464"/>
    </source>
</evidence>
<keyword evidence="7" id="KW-1185">Reference proteome</keyword>
<dbReference type="EMBL" id="SLYB01000003">
    <property type="protein sequence ID" value="TCP96843.1"/>
    <property type="molecule type" value="Genomic_DNA"/>
</dbReference>
<evidence type="ECO:0000256" key="2">
    <source>
        <dbReference type="ARBA" id="ARBA00023125"/>
    </source>
</evidence>
<dbReference type="InterPro" id="IPR000281">
    <property type="entry name" value="HTH_RpiR"/>
</dbReference>
<protein>
    <submittedName>
        <fullName evidence="6">RpiR family transcriptional regulator</fullName>
    </submittedName>
</protein>
<feature type="domain" description="SIS" evidence="5">
    <location>
        <begin position="127"/>
        <end position="267"/>
    </location>
</feature>
<dbReference type="PANTHER" id="PTHR30514">
    <property type="entry name" value="GLUCOKINASE"/>
    <property type="match status" value="1"/>
</dbReference>
<accession>A0A4V2T2B7</accession>
<dbReference type="Proteomes" id="UP000295763">
    <property type="component" value="Unassembled WGS sequence"/>
</dbReference>
<dbReference type="InterPro" id="IPR001347">
    <property type="entry name" value="SIS_dom"/>
</dbReference>
<dbReference type="SUPFAM" id="SSF46689">
    <property type="entry name" value="Homeodomain-like"/>
    <property type="match status" value="1"/>
</dbReference>
<evidence type="ECO:0000256" key="1">
    <source>
        <dbReference type="ARBA" id="ARBA00023015"/>
    </source>
</evidence>
<feature type="domain" description="HTH rpiR-type" evidence="4">
    <location>
        <begin position="7"/>
        <end position="83"/>
    </location>
</feature>
<reference evidence="6 7" key="1">
    <citation type="submission" date="2019-03" db="EMBL/GenBank/DDBJ databases">
        <title>Genomic Encyclopedia of Type Strains, Phase IV (KMG-IV): sequencing the most valuable type-strain genomes for metagenomic binning, comparative biology and taxonomic classification.</title>
        <authorList>
            <person name="Goeker M."/>
        </authorList>
    </citation>
    <scope>NUCLEOTIDE SEQUENCE [LARGE SCALE GENOMIC DNA]</scope>
    <source>
        <strain evidence="6 7">DSM 28404</strain>
    </source>
</reference>
<sequence length="286" mass="31414">MAQLDPKSIGAHIRTRKQQLTPLELKVIDQILAKPDFSEITPLKEIADENQVSEAMIVKIAKKLGFSGYRELRSGLAYYKQLEIANLHAEISESDSSAQLIKKVFETSIQALEETMAILDIDAFDRCVDILHNAEHIDLFGIGGSAQIAKDMMHKFLKIGIKSSVYDDSHMMLMSASVCNDFSAVIAISHSGTTADVIEPLQLARKNGAKTIVITNYATSPITQYADVVLNSTSQGSLLLGENAASRVAQLNILDALYAAVAKRDLDRSERNLQKTRLAVKGKRVK</sequence>
<dbReference type="NCBIfam" id="NF008458">
    <property type="entry name" value="PRK11337.1"/>
    <property type="match status" value="1"/>
</dbReference>
<dbReference type="AlphaFoldDB" id="A0A4V2T2B7"/>
<dbReference type="RefSeq" id="WP_131974919.1">
    <property type="nucleotide sequence ID" value="NZ_SLYB01000003.1"/>
</dbReference>
<dbReference type="GO" id="GO:0003677">
    <property type="term" value="F:DNA binding"/>
    <property type="evidence" value="ECO:0007669"/>
    <property type="project" value="UniProtKB-KW"/>
</dbReference>
<dbReference type="InterPro" id="IPR047640">
    <property type="entry name" value="RpiR-like"/>
</dbReference>
<proteinExistence type="predicted"/>
<dbReference type="InterPro" id="IPR046348">
    <property type="entry name" value="SIS_dom_sf"/>
</dbReference>
<keyword evidence="2" id="KW-0238">DNA-binding</keyword>
<evidence type="ECO:0000256" key="3">
    <source>
        <dbReference type="ARBA" id="ARBA00023163"/>
    </source>
</evidence>
<dbReference type="InterPro" id="IPR035472">
    <property type="entry name" value="RpiR-like_SIS"/>
</dbReference>
<evidence type="ECO:0000313" key="6">
    <source>
        <dbReference type="EMBL" id="TCP96843.1"/>
    </source>
</evidence>
<keyword evidence="3" id="KW-0804">Transcription</keyword>
<dbReference type="PROSITE" id="PS51071">
    <property type="entry name" value="HTH_RPIR"/>
    <property type="match status" value="1"/>
</dbReference>
<dbReference type="Pfam" id="PF01418">
    <property type="entry name" value="HTH_6"/>
    <property type="match status" value="1"/>
</dbReference>
<evidence type="ECO:0000313" key="7">
    <source>
        <dbReference type="Proteomes" id="UP000295763"/>
    </source>
</evidence>
<name>A0A4V2T2B7_9PAST</name>
<dbReference type="InterPro" id="IPR009057">
    <property type="entry name" value="Homeodomain-like_sf"/>
</dbReference>